<dbReference type="Pfam" id="PF04773">
    <property type="entry name" value="FecR"/>
    <property type="match status" value="1"/>
</dbReference>
<dbReference type="InterPro" id="IPR012373">
    <property type="entry name" value="Ferrdict_sens_TM"/>
</dbReference>
<evidence type="ECO:0000313" key="5">
    <source>
        <dbReference type="Proteomes" id="UP000324611"/>
    </source>
</evidence>
<dbReference type="GO" id="GO:0016989">
    <property type="term" value="F:sigma factor antagonist activity"/>
    <property type="evidence" value="ECO:0007669"/>
    <property type="project" value="TreeGrafter"/>
</dbReference>
<organism evidence="4 5">
    <name type="scientific">Chitinophaga agrisoli</name>
    <dbReference type="NCBI Taxonomy" id="2607653"/>
    <lineage>
        <taxon>Bacteria</taxon>
        <taxon>Pseudomonadati</taxon>
        <taxon>Bacteroidota</taxon>
        <taxon>Chitinophagia</taxon>
        <taxon>Chitinophagales</taxon>
        <taxon>Chitinophagaceae</taxon>
        <taxon>Chitinophaga</taxon>
    </lineage>
</organism>
<dbReference type="Gene3D" id="2.60.120.1440">
    <property type="match status" value="1"/>
</dbReference>
<reference evidence="4 5" key="1">
    <citation type="submission" date="2019-09" db="EMBL/GenBank/DDBJ databases">
        <title>Chitinophaga ginsengihumi sp. nov., isolated from soil of ginseng rhizosphere.</title>
        <authorList>
            <person name="Lee J."/>
        </authorList>
    </citation>
    <scope>NUCLEOTIDE SEQUENCE [LARGE SCALE GENOMIC DNA]</scope>
    <source>
        <strain evidence="4 5">BN140078</strain>
    </source>
</reference>
<keyword evidence="1" id="KW-0472">Membrane</keyword>
<gene>
    <name evidence="4" type="ORF">F0L74_14110</name>
</gene>
<evidence type="ECO:0000259" key="2">
    <source>
        <dbReference type="Pfam" id="PF04773"/>
    </source>
</evidence>
<dbReference type="FunFam" id="2.60.120.1440:FF:000001">
    <property type="entry name" value="Putative anti-sigma factor"/>
    <property type="match status" value="1"/>
</dbReference>
<keyword evidence="1" id="KW-1133">Transmembrane helix</keyword>
<dbReference type="Pfam" id="PF16344">
    <property type="entry name" value="FecR_C"/>
    <property type="match status" value="1"/>
</dbReference>
<dbReference type="Gene3D" id="3.55.50.30">
    <property type="match status" value="1"/>
</dbReference>
<protein>
    <submittedName>
        <fullName evidence="4">DUF4974 domain-containing protein</fullName>
    </submittedName>
</protein>
<dbReference type="Proteomes" id="UP000324611">
    <property type="component" value="Unassembled WGS sequence"/>
</dbReference>
<dbReference type="PANTHER" id="PTHR30273:SF2">
    <property type="entry name" value="PROTEIN FECR"/>
    <property type="match status" value="1"/>
</dbReference>
<accession>A0A5B2VV01</accession>
<dbReference type="InterPro" id="IPR006860">
    <property type="entry name" value="FecR"/>
</dbReference>
<proteinExistence type="predicted"/>
<dbReference type="InterPro" id="IPR032508">
    <property type="entry name" value="FecR_C"/>
</dbReference>
<keyword evidence="1" id="KW-0812">Transmembrane</keyword>
<dbReference type="EMBL" id="VUOC01000002">
    <property type="protein sequence ID" value="KAA2243613.1"/>
    <property type="molecule type" value="Genomic_DNA"/>
</dbReference>
<feature type="domain" description="Protein FecR C-terminal" evidence="3">
    <location>
        <begin position="384"/>
        <end position="452"/>
    </location>
</feature>
<sequence>MRCGQTITQNREPAAETVHCDAITPSFTGNCELFFKFFTSWVKIRNYSPSLVRYHMNLQGAIAHIEALATGKTVAATQVAAFQQWLLNDATDEDRQALAAVHESLLMAADKELVYDKELAAGIFQKLQFLRDSITQEGFIGQEQQMVVPISSRRSYRWLAAASLLVILGAGTILFFRTQKKSPAVAVAQPLAPGGNRAMLTLANGQQIILDNAAKGQVANAGGVQIVKLDSGLIAYQGSGSIIEYNKLSVPRGGQFRLTLPDGTKVWLNAASSLRYPTAFTGNDRTVELEGEGYFEVAQNAAQPFMVKAGRVDVQVLGTSFNVMAYHDEAAIRTTVLSGAVKVRAGAADAVVAPGVQASLSGQQADFSISHPDMEEVVAWKEGKFSFGKTNIKSIMRQMARWYDMTVTYEGNVDSIQFEGILSRKESAVELLDAIAATGEVHFKIEGNKVTVFPGRGQ</sequence>
<keyword evidence="5" id="KW-1185">Reference proteome</keyword>
<name>A0A5B2VV01_9BACT</name>
<feature type="domain" description="FecR protein" evidence="2">
    <location>
        <begin position="248"/>
        <end position="342"/>
    </location>
</feature>
<evidence type="ECO:0000259" key="3">
    <source>
        <dbReference type="Pfam" id="PF16344"/>
    </source>
</evidence>
<dbReference type="PANTHER" id="PTHR30273">
    <property type="entry name" value="PERIPLASMIC SIGNAL SENSOR AND SIGMA FACTOR ACTIVATOR FECR-RELATED"/>
    <property type="match status" value="1"/>
</dbReference>
<reference evidence="4 5" key="2">
    <citation type="submission" date="2019-09" db="EMBL/GenBank/DDBJ databases">
        <authorList>
            <person name="Jin C."/>
        </authorList>
    </citation>
    <scope>NUCLEOTIDE SEQUENCE [LARGE SCALE GENOMIC DNA]</scope>
    <source>
        <strain evidence="4 5">BN140078</strain>
    </source>
</reference>
<dbReference type="AlphaFoldDB" id="A0A5B2VV01"/>
<evidence type="ECO:0000313" key="4">
    <source>
        <dbReference type="EMBL" id="KAA2243613.1"/>
    </source>
</evidence>
<feature type="transmembrane region" description="Helical" evidence="1">
    <location>
        <begin position="156"/>
        <end position="176"/>
    </location>
</feature>
<evidence type="ECO:0000256" key="1">
    <source>
        <dbReference type="SAM" id="Phobius"/>
    </source>
</evidence>
<comment type="caution">
    <text evidence="4">The sequence shown here is derived from an EMBL/GenBank/DDBJ whole genome shotgun (WGS) entry which is preliminary data.</text>
</comment>